<name>A0ABZ2NMQ8_9BACI</name>
<dbReference type="RefSeq" id="WP_338782422.1">
    <property type="nucleotide sequence ID" value="NZ_CP147408.1"/>
</dbReference>
<feature type="region of interest" description="Disordered" evidence="1">
    <location>
        <begin position="12"/>
        <end position="50"/>
    </location>
</feature>
<accession>A0ABZ2NMQ8</accession>
<evidence type="ECO:0000256" key="1">
    <source>
        <dbReference type="SAM" id="MobiDB-lite"/>
    </source>
</evidence>
<evidence type="ECO:0000313" key="3">
    <source>
        <dbReference type="Proteomes" id="UP001377337"/>
    </source>
</evidence>
<keyword evidence="2" id="KW-0614">Plasmid</keyword>
<feature type="region of interest" description="Disordered" evidence="1">
    <location>
        <begin position="135"/>
        <end position="163"/>
    </location>
</feature>
<gene>
    <name evidence="2" type="ORF">WCV65_21065</name>
</gene>
<sequence>MSYFDSFIKKQKEIQSGKAKPHTLGPVRDVPSEIYGKDRGNKKLSEDGGTGYDWTKKYLSPLSSKNFGSDNETKFRTVMEKMGVTDQNRQDEFRQWLDANELMKDTRERETREKETLDNKYKIIGERSLENSVKNRKEAEAEEKLKRDVQGSNGGAIARRQAQDGKDRGGFLGFMDRFVAPISEGAKDFIFPGLTEQEAISEIKSKGELNPVTAAALKDRGLETTVLKGTGAVLSSIAPVGKAYQVGDKVFKGFNAIKNPIAKQLVRGGTAGATFEAGRAAVNEVAAPDQANFGDYAARIGLSAGLGAVGDAAVSGIGTQIAKQKGLKQLFNDIQANQKSVEEIAQSDAFTPKFQAFKEALANLPKKEATASIDSFISKLNQAKALKGETAGIKYPSIEERLKNFTLPAKDIPKVTIPKLSRSEDPGLDDQIKRLFAKDAQAAADKKKTDFNAMFGGVIADANKGMRQTQPKQEFDFDRMYEGFVQYVKEQGYEANKMTPEALDEVFTHYAPKDFPYNLDQLTSKIYKDSPAFKSTMYKQPIGPEQNLRTMLQNDPKIKDLLNGFKPKPKAPAFKEFNKEMDDLFRFFDEPKPATTTQTEAGAAERFTNIDSEPYVPLKRVKEESTASTSPLDPEDLSGQIVKLKETVKNTRNPIEKTALRSQIADLEQEVKMVKEKGLIGEDSTYEDLLVNTDNWKDKTPILYQRETMDRNFEDIMGQDAQGMRKVFLDPVKSKEAERIRFLNDERSKIKEFKIKPGSQDDKFVQMYGENKISLDELKQKTSNWREVDKLAKHYRATYDRMIQEANTVLRENGMKEIPYRKDYFPHYEDLTGFEKFFKEIGFDMNNNSLPTDVNGLTGQFRPNKAFFKHAQQRKTDETAFGASEGFDGYVEGVSNIIHHTKNIKRLRGLENAIRTKYEGDEKLTNFVVELSDYTNSLAGKKNMIDRAAERLVGRKFYNFADTVRRKVAANMIGANVGSALTGYIPMTQALATTSKPSFVKGMTDTFKNVFKDDGFIQQSDFLTKRVGADPLYRNWWNNTIDKSMWLMKTVDMFSAQTIVRSKYAEGLKKGLSSKEAMKQADDWAQRIMAGRAKGDVPTLIGSKSLGALTQFQLEVNNQISFIFKDIPKHVDKKGAASALGQLALYSYFFNNLYEKAVGRRPAFDPLGIAFKAYSDYNDDEKDKMESLGNATMSAINTLPFTSAFAGGRVPVGSVFPNPFAMLKGEAKPEDEFLKPLIYGVLPAGGSQINKMNDAARTLGENPLFPQKMAGVYNDSGQLKYPVDKGTANQFRGLIFGKSAFPETQEYYDKDRRQLSNKQTAALEESANPKADYDAMMMERTINKLKKIKNPTKDQTAKLDAFFKKLEKLKGE</sequence>
<feature type="compositionally biased region" description="Basic and acidic residues" evidence="1">
    <location>
        <begin position="135"/>
        <end position="149"/>
    </location>
</feature>
<dbReference type="Proteomes" id="UP001377337">
    <property type="component" value="Plasmid unnamed1"/>
</dbReference>
<feature type="compositionally biased region" description="Basic and acidic residues" evidence="1">
    <location>
        <begin position="35"/>
        <end position="46"/>
    </location>
</feature>
<evidence type="ECO:0008006" key="4">
    <source>
        <dbReference type="Google" id="ProtNLM"/>
    </source>
</evidence>
<geneLocation type="plasmid" evidence="2 3">
    <name>unnamed1</name>
</geneLocation>
<evidence type="ECO:0000313" key="2">
    <source>
        <dbReference type="EMBL" id="WXB99117.1"/>
    </source>
</evidence>
<reference evidence="2 3" key="1">
    <citation type="submission" date="2024-02" db="EMBL/GenBank/DDBJ databases">
        <title>Seven novel Bacillus-like species.</title>
        <authorList>
            <person name="Liu G."/>
        </authorList>
    </citation>
    <scope>NUCLEOTIDE SEQUENCE [LARGE SCALE GENOMIC DNA]</scope>
    <source>
        <strain evidence="2 3">FJAT-52054</strain>
        <plasmid evidence="2 3">unnamed1</plasmid>
    </source>
</reference>
<organism evidence="2 3">
    <name type="scientific">Metabacillus sediminis</name>
    <dbReference type="NCBI Taxonomy" id="3117746"/>
    <lineage>
        <taxon>Bacteria</taxon>
        <taxon>Bacillati</taxon>
        <taxon>Bacillota</taxon>
        <taxon>Bacilli</taxon>
        <taxon>Bacillales</taxon>
        <taxon>Bacillaceae</taxon>
        <taxon>Metabacillus</taxon>
    </lineage>
</organism>
<protein>
    <recommendedName>
        <fullName evidence="4">Large polyvalent protein associated domain-containing protein</fullName>
    </recommendedName>
</protein>
<dbReference type="EMBL" id="CP147408">
    <property type="protein sequence ID" value="WXB99117.1"/>
    <property type="molecule type" value="Genomic_DNA"/>
</dbReference>
<keyword evidence="3" id="KW-1185">Reference proteome</keyword>
<proteinExistence type="predicted"/>